<evidence type="ECO:0000313" key="4">
    <source>
        <dbReference type="Proteomes" id="UP000198393"/>
    </source>
</evidence>
<dbReference type="CDD" id="cd01299">
    <property type="entry name" value="Met_dep_hydrolase_A"/>
    <property type="match status" value="1"/>
</dbReference>
<dbReference type="PANTHER" id="PTHR43135:SF3">
    <property type="entry name" value="ALPHA-D-RIBOSE 1-METHYLPHOSPHONATE 5-TRIPHOSPHATE DIPHOSPHATASE"/>
    <property type="match status" value="1"/>
</dbReference>
<dbReference type="InterPro" id="IPR057744">
    <property type="entry name" value="OTAase-like"/>
</dbReference>
<dbReference type="Proteomes" id="UP000198393">
    <property type="component" value="Unassembled WGS sequence"/>
</dbReference>
<gene>
    <name evidence="3" type="ORF">SAMN05421640_1929</name>
</gene>
<reference evidence="3 4" key="1">
    <citation type="submission" date="2017-06" db="EMBL/GenBank/DDBJ databases">
        <authorList>
            <person name="Kim H.J."/>
            <person name="Triplett B.A."/>
        </authorList>
    </citation>
    <scope>NUCLEOTIDE SEQUENCE [LARGE SCALE GENOMIC DNA]</scope>
    <source>
        <strain evidence="3 4">DSM 19307</strain>
    </source>
</reference>
<dbReference type="InterPro" id="IPR051781">
    <property type="entry name" value="Metallo-dep_Hydrolase"/>
</dbReference>
<keyword evidence="1" id="KW-0732">Signal</keyword>
<dbReference type="Gene3D" id="3.20.20.140">
    <property type="entry name" value="Metal-dependent hydrolases"/>
    <property type="match status" value="1"/>
</dbReference>
<accession>A0A239J1S9</accession>
<dbReference type="EMBL" id="FZPD01000003">
    <property type="protein sequence ID" value="SNS99418.1"/>
    <property type="molecule type" value="Genomic_DNA"/>
</dbReference>
<dbReference type="Gene3D" id="2.30.40.10">
    <property type="entry name" value="Urease, subunit C, domain 1"/>
    <property type="match status" value="2"/>
</dbReference>
<dbReference type="OrthoDB" id="9797498at2"/>
<dbReference type="InterPro" id="IPR006680">
    <property type="entry name" value="Amidohydro-rel"/>
</dbReference>
<name>A0A239J1S9_EKHLU</name>
<feature type="chain" id="PRO_5011969395" evidence="1">
    <location>
        <begin position="20"/>
        <end position="425"/>
    </location>
</feature>
<feature type="domain" description="Amidohydrolase-related" evidence="2">
    <location>
        <begin position="73"/>
        <end position="422"/>
    </location>
</feature>
<dbReference type="Pfam" id="PF01979">
    <property type="entry name" value="Amidohydro_1"/>
    <property type="match status" value="1"/>
</dbReference>
<sequence length="425" mass="45315">MKKLSLTLSIILIAASLSAQRTIIHAGTLIDGVSKKAVSEKSIIVEGKSITSIENGYVSAQNGDQVIDLKNYTVMPGWIDMHVHMEGESSPDRYIRTFTDNPADKAFMSVDISRRTLMAGFTTVRDVGGSGVNVSLREAIAKGIIDGPRIFTSEKGLSITGGHGDPTNGYRDDLMGNPGPKEGVVNGVDDARKAVRQRYKNGADLIKITATGGVLSVAKDGKGAHFQEAEIKAIVEAATDLGFHVAAHAHGDEGMQRAVANGVKTIEHGTYMSDETMDLMIEKNAFLVPTITAGMEVAENAKKPGYYPKVVADKARVIGPKIQGTFTRAYKKGVPIAFGTDAGVFKHGENAREFTYMVEGGMPAIEAIISATSVPAGLLGMGDQIGSLKEGYLADIVAVPGNPLENIEVMKDVKFVMKEGKIYKN</sequence>
<organism evidence="3 4">
    <name type="scientific">Ekhidna lutea</name>
    <dbReference type="NCBI Taxonomy" id="447679"/>
    <lineage>
        <taxon>Bacteria</taxon>
        <taxon>Pseudomonadati</taxon>
        <taxon>Bacteroidota</taxon>
        <taxon>Cytophagia</taxon>
        <taxon>Cytophagales</taxon>
        <taxon>Reichenbachiellaceae</taxon>
        <taxon>Ekhidna</taxon>
    </lineage>
</organism>
<proteinExistence type="predicted"/>
<dbReference type="InterPro" id="IPR032466">
    <property type="entry name" value="Metal_Hydrolase"/>
</dbReference>
<evidence type="ECO:0000313" key="3">
    <source>
        <dbReference type="EMBL" id="SNS99418.1"/>
    </source>
</evidence>
<evidence type="ECO:0000259" key="2">
    <source>
        <dbReference type="Pfam" id="PF01979"/>
    </source>
</evidence>
<evidence type="ECO:0000256" key="1">
    <source>
        <dbReference type="SAM" id="SignalP"/>
    </source>
</evidence>
<dbReference type="InterPro" id="IPR011059">
    <property type="entry name" value="Metal-dep_hydrolase_composite"/>
</dbReference>
<feature type="signal peptide" evidence="1">
    <location>
        <begin position="1"/>
        <end position="19"/>
    </location>
</feature>
<protein>
    <submittedName>
        <fullName evidence="3">Imidazolonepropionase</fullName>
    </submittedName>
</protein>
<keyword evidence="4" id="KW-1185">Reference proteome</keyword>
<dbReference type="SUPFAM" id="SSF51556">
    <property type="entry name" value="Metallo-dependent hydrolases"/>
    <property type="match status" value="1"/>
</dbReference>
<dbReference type="PANTHER" id="PTHR43135">
    <property type="entry name" value="ALPHA-D-RIBOSE 1-METHYLPHOSPHONATE 5-TRIPHOSPHATE DIPHOSPHATASE"/>
    <property type="match status" value="1"/>
</dbReference>
<dbReference type="AlphaFoldDB" id="A0A239J1S9"/>
<dbReference type="SUPFAM" id="SSF51338">
    <property type="entry name" value="Composite domain of metallo-dependent hydrolases"/>
    <property type="match status" value="1"/>
</dbReference>
<dbReference type="GO" id="GO:0016810">
    <property type="term" value="F:hydrolase activity, acting on carbon-nitrogen (but not peptide) bonds"/>
    <property type="evidence" value="ECO:0007669"/>
    <property type="project" value="InterPro"/>
</dbReference>
<dbReference type="RefSeq" id="WP_089356651.1">
    <property type="nucleotide sequence ID" value="NZ_FZPD01000003.1"/>
</dbReference>